<gene>
    <name evidence="1" type="ORF">OTI717_LOCUS43936</name>
</gene>
<dbReference type="EMBL" id="CAJOAX010068113">
    <property type="protein sequence ID" value="CAF4364082.1"/>
    <property type="molecule type" value="Genomic_DNA"/>
</dbReference>
<dbReference type="AlphaFoldDB" id="A0A820LVV1"/>
<evidence type="ECO:0000313" key="2">
    <source>
        <dbReference type="Proteomes" id="UP000663823"/>
    </source>
</evidence>
<proteinExistence type="predicted"/>
<sequence length="108" mass="12212">MLGALFRIEEVIEDKKERIWVARVSLASEDDYHLKETFSYMKSTIGDDTDLDSLGKILFQMGEYGQAQKCYRRMLDDGQLVCGNASLGLGKVCSVNMNADESLKHLKE</sequence>
<evidence type="ECO:0008006" key="3">
    <source>
        <dbReference type="Google" id="ProtNLM"/>
    </source>
</evidence>
<comment type="caution">
    <text evidence="1">The sequence shown here is derived from an EMBL/GenBank/DDBJ whole genome shotgun (WGS) entry which is preliminary data.</text>
</comment>
<reference evidence="1" key="1">
    <citation type="submission" date="2021-02" db="EMBL/GenBank/DDBJ databases">
        <authorList>
            <person name="Nowell W R."/>
        </authorList>
    </citation>
    <scope>NUCLEOTIDE SEQUENCE</scope>
</reference>
<name>A0A820LVV1_9BILA</name>
<accession>A0A820LVV1</accession>
<dbReference type="Proteomes" id="UP000663823">
    <property type="component" value="Unassembled WGS sequence"/>
</dbReference>
<feature type="non-terminal residue" evidence="1">
    <location>
        <position position="108"/>
    </location>
</feature>
<protein>
    <recommendedName>
        <fullName evidence="3">Pentatricopeptide repeat-containing protein</fullName>
    </recommendedName>
</protein>
<evidence type="ECO:0000313" key="1">
    <source>
        <dbReference type="EMBL" id="CAF4364082.1"/>
    </source>
</evidence>
<organism evidence="1 2">
    <name type="scientific">Rotaria sordida</name>
    <dbReference type="NCBI Taxonomy" id="392033"/>
    <lineage>
        <taxon>Eukaryota</taxon>
        <taxon>Metazoa</taxon>
        <taxon>Spiralia</taxon>
        <taxon>Gnathifera</taxon>
        <taxon>Rotifera</taxon>
        <taxon>Eurotatoria</taxon>
        <taxon>Bdelloidea</taxon>
        <taxon>Philodinida</taxon>
        <taxon>Philodinidae</taxon>
        <taxon>Rotaria</taxon>
    </lineage>
</organism>